<organism evidence="9 10">
    <name type="scientific">Aliidongia dinghuensis</name>
    <dbReference type="NCBI Taxonomy" id="1867774"/>
    <lineage>
        <taxon>Bacteria</taxon>
        <taxon>Pseudomonadati</taxon>
        <taxon>Pseudomonadota</taxon>
        <taxon>Alphaproteobacteria</taxon>
        <taxon>Rhodospirillales</taxon>
        <taxon>Dongiaceae</taxon>
        <taxon>Aliidongia</taxon>
    </lineage>
</organism>
<reference evidence="9" key="1">
    <citation type="journal article" date="2014" name="Int. J. Syst. Evol. Microbiol.">
        <title>Complete genome sequence of Corynebacterium casei LMG S-19264T (=DSM 44701T), isolated from a smear-ripened cheese.</title>
        <authorList>
            <consortium name="US DOE Joint Genome Institute (JGI-PGF)"/>
            <person name="Walter F."/>
            <person name="Albersmeier A."/>
            <person name="Kalinowski J."/>
            <person name="Ruckert C."/>
        </authorList>
    </citation>
    <scope>NUCLEOTIDE SEQUENCE</scope>
    <source>
        <strain evidence="9">CGMCC 1.15725</strain>
    </source>
</reference>
<dbReference type="InterPro" id="IPR001789">
    <property type="entry name" value="Sig_transdc_resp-reg_receiver"/>
</dbReference>
<dbReference type="CDD" id="cd00082">
    <property type="entry name" value="HisKA"/>
    <property type="match status" value="1"/>
</dbReference>
<dbReference type="CDD" id="cd16922">
    <property type="entry name" value="HATPase_EvgS-ArcB-TorS-like"/>
    <property type="match status" value="1"/>
</dbReference>
<dbReference type="InterPro" id="IPR005467">
    <property type="entry name" value="His_kinase_dom"/>
</dbReference>
<evidence type="ECO:0000256" key="5">
    <source>
        <dbReference type="PROSITE-ProRule" id="PRU00169"/>
    </source>
</evidence>
<dbReference type="InterPro" id="IPR036097">
    <property type="entry name" value="HisK_dim/P_sf"/>
</dbReference>
<dbReference type="InterPro" id="IPR003594">
    <property type="entry name" value="HATPase_dom"/>
</dbReference>
<keyword evidence="6" id="KW-1133">Transmembrane helix</keyword>
<gene>
    <name evidence="9" type="ORF">GCM10011611_06500</name>
</gene>
<accession>A0A8J2YQ10</accession>
<evidence type="ECO:0000259" key="7">
    <source>
        <dbReference type="PROSITE" id="PS50109"/>
    </source>
</evidence>
<evidence type="ECO:0000313" key="10">
    <source>
        <dbReference type="Proteomes" id="UP000646365"/>
    </source>
</evidence>
<keyword evidence="6" id="KW-0812">Transmembrane</keyword>
<dbReference type="InterPro" id="IPR036890">
    <property type="entry name" value="HATPase_C_sf"/>
</dbReference>
<evidence type="ECO:0000256" key="6">
    <source>
        <dbReference type="SAM" id="Phobius"/>
    </source>
</evidence>
<dbReference type="Gene3D" id="3.30.450.20">
    <property type="entry name" value="PAS domain"/>
    <property type="match status" value="2"/>
</dbReference>
<evidence type="ECO:0000259" key="8">
    <source>
        <dbReference type="PROSITE" id="PS50110"/>
    </source>
</evidence>
<evidence type="ECO:0000256" key="2">
    <source>
        <dbReference type="ARBA" id="ARBA00012438"/>
    </source>
</evidence>
<dbReference type="Pfam" id="PF00072">
    <property type="entry name" value="Response_reg"/>
    <property type="match status" value="1"/>
</dbReference>
<dbReference type="CDD" id="cd17546">
    <property type="entry name" value="REC_hyHK_CKI1_RcsC-like"/>
    <property type="match status" value="1"/>
</dbReference>
<dbReference type="Pfam" id="PF02518">
    <property type="entry name" value="HATPase_c"/>
    <property type="match status" value="1"/>
</dbReference>
<evidence type="ECO:0000256" key="4">
    <source>
        <dbReference type="ARBA" id="ARBA00023012"/>
    </source>
</evidence>
<dbReference type="SUPFAM" id="SSF47384">
    <property type="entry name" value="Homodimeric domain of signal transducing histidine kinase"/>
    <property type="match status" value="1"/>
</dbReference>
<evidence type="ECO:0000313" key="9">
    <source>
        <dbReference type="EMBL" id="GGF03739.1"/>
    </source>
</evidence>
<dbReference type="Gene3D" id="3.40.50.2300">
    <property type="match status" value="1"/>
</dbReference>
<feature type="transmembrane region" description="Helical" evidence="6">
    <location>
        <begin position="284"/>
        <end position="303"/>
    </location>
</feature>
<dbReference type="EC" id="2.7.13.3" evidence="2"/>
<dbReference type="Gene3D" id="3.30.565.10">
    <property type="entry name" value="Histidine kinase-like ATPase, C-terminal domain"/>
    <property type="match status" value="1"/>
</dbReference>
<dbReference type="PRINTS" id="PR00344">
    <property type="entry name" value="BCTRLSENSOR"/>
</dbReference>
<dbReference type="Pfam" id="PF22588">
    <property type="entry name" value="dCache_1_like"/>
    <property type="match status" value="1"/>
</dbReference>
<keyword evidence="10" id="KW-1185">Reference proteome</keyword>
<dbReference type="CDD" id="cd12914">
    <property type="entry name" value="PDC1_DGC_like"/>
    <property type="match status" value="1"/>
</dbReference>
<dbReference type="PANTHER" id="PTHR45339:SF5">
    <property type="entry name" value="HISTIDINE KINASE"/>
    <property type="match status" value="1"/>
</dbReference>
<dbReference type="Pfam" id="PF00512">
    <property type="entry name" value="HisKA"/>
    <property type="match status" value="1"/>
</dbReference>
<keyword evidence="3 5" id="KW-0597">Phosphoprotein</keyword>
<feature type="modified residue" description="4-aspartylphosphate" evidence="5">
    <location>
        <position position="628"/>
    </location>
</feature>
<dbReference type="PANTHER" id="PTHR45339">
    <property type="entry name" value="HYBRID SIGNAL TRANSDUCTION HISTIDINE KINASE J"/>
    <property type="match status" value="1"/>
</dbReference>
<evidence type="ECO:0000256" key="1">
    <source>
        <dbReference type="ARBA" id="ARBA00000085"/>
    </source>
</evidence>
<sequence>MRRVRRLHRPLYAWAVALALLAGIWTAYAVQVSAIHDRAVEEARAKAEEIATAYGRFVSGNLSLIDDVMRFLAAYYQENGLERTASLATRQRLYDAFHGNIVVLDPAGVGTLINGAGTVPMTLSDRPYFQRAIDPKTRDAVVVGAPVAARSNGRQVLPFARAVRAPDGQLIGAVAISVEVTLLEQLYDQSALGPGGVVVMTGTADRVIRARIPEGNYIGQTSDGSRLWSEIDRAPSGSYWQVSIVDGKERLYAYRTLADFPIVVTAGVALDDIVAESAQFRRNLLYAAGGVSLVVLLLLFGWLQELKSRRALSAETRRADAASHAKSDFLASMSHELRTPLNGLLGFARLLRAAPLDAPYKRYVELLNDAGRHLYALINDILDFSKIEAGKMAFEEASIELGSLVEGAVAIMTTAAAEKRLTLACHLDAGLETFVRGDPNRLRQVLLNLITNAIKFTQTGGVEVRVRPAGGDRVRFEVQDTGIGIAPEDQANLFQRFHQLEPRVNHSQINRSQGGTGLGLAISASLVRLMAGEIGVESRHSEGSTFWFELPLPKAPAVPFKRALPSSDTATASRMRPLQVLVAEDVPMNQLLIEALLETLGHSCDLVGDGQQAVEAAAATRYDAILMDLHMPVMSGLDATRAIRAFTAPANGVPIIALTANAFADDIAACKAAGMNDFVPKPVDIDLLVQAFARWVAPAAAEID</sequence>
<protein>
    <recommendedName>
        <fullName evidence="2">histidine kinase</fullName>
        <ecNumber evidence="2">2.7.13.3</ecNumber>
    </recommendedName>
</protein>
<dbReference type="SMART" id="SM00448">
    <property type="entry name" value="REC"/>
    <property type="match status" value="1"/>
</dbReference>
<dbReference type="InterPro" id="IPR011006">
    <property type="entry name" value="CheY-like_superfamily"/>
</dbReference>
<keyword evidence="6" id="KW-0472">Membrane</keyword>
<dbReference type="AlphaFoldDB" id="A0A8J2YQ10"/>
<dbReference type="PROSITE" id="PS50109">
    <property type="entry name" value="HIS_KIN"/>
    <property type="match status" value="1"/>
</dbReference>
<dbReference type="SUPFAM" id="SSF55874">
    <property type="entry name" value="ATPase domain of HSP90 chaperone/DNA topoisomerase II/histidine kinase"/>
    <property type="match status" value="1"/>
</dbReference>
<proteinExistence type="predicted"/>
<dbReference type="SMART" id="SM00388">
    <property type="entry name" value="HisKA"/>
    <property type="match status" value="1"/>
</dbReference>
<keyword evidence="4" id="KW-0902">Two-component regulatory system</keyword>
<dbReference type="Proteomes" id="UP000646365">
    <property type="component" value="Unassembled WGS sequence"/>
</dbReference>
<dbReference type="EMBL" id="BMJQ01000001">
    <property type="protein sequence ID" value="GGF03739.1"/>
    <property type="molecule type" value="Genomic_DNA"/>
</dbReference>
<dbReference type="Gene3D" id="1.10.287.130">
    <property type="match status" value="1"/>
</dbReference>
<dbReference type="InterPro" id="IPR054327">
    <property type="entry name" value="His-kinase-like_sensor"/>
</dbReference>
<feature type="domain" description="Response regulatory" evidence="8">
    <location>
        <begin position="579"/>
        <end position="696"/>
    </location>
</feature>
<comment type="caution">
    <text evidence="9">The sequence shown here is derived from an EMBL/GenBank/DDBJ whole genome shotgun (WGS) entry which is preliminary data.</text>
</comment>
<dbReference type="PROSITE" id="PS50110">
    <property type="entry name" value="RESPONSE_REGULATORY"/>
    <property type="match status" value="1"/>
</dbReference>
<dbReference type="SMART" id="SM00387">
    <property type="entry name" value="HATPase_c"/>
    <property type="match status" value="1"/>
</dbReference>
<reference evidence="9" key="2">
    <citation type="submission" date="2020-09" db="EMBL/GenBank/DDBJ databases">
        <authorList>
            <person name="Sun Q."/>
            <person name="Zhou Y."/>
        </authorList>
    </citation>
    <scope>NUCLEOTIDE SEQUENCE</scope>
    <source>
        <strain evidence="9">CGMCC 1.15725</strain>
    </source>
</reference>
<dbReference type="FunFam" id="3.30.565.10:FF:000010">
    <property type="entry name" value="Sensor histidine kinase RcsC"/>
    <property type="match status" value="1"/>
</dbReference>
<feature type="domain" description="Histidine kinase" evidence="7">
    <location>
        <begin position="332"/>
        <end position="554"/>
    </location>
</feature>
<dbReference type="CDD" id="cd12915">
    <property type="entry name" value="PDC2_DGC_like"/>
    <property type="match status" value="1"/>
</dbReference>
<name>A0A8J2YQ10_9PROT</name>
<dbReference type="SUPFAM" id="SSF52172">
    <property type="entry name" value="CheY-like"/>
    <property type="match status" value="1"/>
</dbReference>
<dbReference type="RefSeq" id="WP_189042347.1">
    <property type="nucleotide sequence ID" value="NZ_BMJQ01000001.1"/>
</dbReference>
<dbReference type="InterPro" id="IPR003661">
    <property type="entry name" value="HisK_dim/P_dom"/>
</dbReference>
<dbReference type="GO" id="GO:0000155">
    <property type="term" value="F:phosphorelay sensor kinase activity"/>
    <property type="evidence" value="ECO:0007669"/>
    <property type="project" value="InterPro"/>
</dbReference>
<evidence type="ECO:0000256" key="3">
    <source>
        <dbReference type="ARBA" id="ARBA00022553"/>
    </source>
</evidence>
<comment type="catalytic activity">
    <reaction evidence="1">
        <text>ATP + protein L-histidine = ADP + protein N-phospho-L-histidine.</text>
        <dbReference type="EC" id="2.7.13.3"/>
    </reaction>
</comment>
<dbReference type="InterPro" id="IPR004358">
    <property type="entry name" value="Sig_transdc_His_kin-like_C"/>
</dbReference>